<keyword evidence="1" id="KW-1133">Transmembrane helix</keyword>
<dbReference type="EMBL" id="CP059404">
    <property type="protein sequence ID" value="QNE88902.1"/>
    <property type="molecule type" value="Genomic_DNA"/>
</dbReference>
<reference evidence="2 3" key="1">
    <citation type="submission" date="2020-07" db="EMBL/GenBank/DDBJ databases">
        <title>Complete genome and description of Corynebacterium incognita strain Marseille-Q3630 sp. nov.</title>
        <authorList>
            <person name="Boxberger M."/>
        </authorList>
    </citation>
    <scope>NUCLEOTIDE SEQUENCE [LARGE SCALE GENOMIC DNA]</scope>
    <source>
        <strain evidence="2 3">Marseille-Q3630</strain>
    </source>
</reference>
<keyword evidence="1" id="KW-0812">Transmembrane</keyword>
<organism evidence="2 3">
    <name type="scientific">Corynebacterium incognita</name>
    <dbReference type="NCBI Taxonomy" id="2754725"/>
    <lineage>
        <taxon>Bacteria</taxon>
        <taxon>Bacillati</taxon>
        <taxon>Actinomycetota</taxon>
        <taxon>Actinomycetes</taxon>
        <taxon>Mycobacteriales</taxon>
        <taxon>Corynebacteriaceae</taxon>
        <taxon>Corynebacterium</taxon>
    </lineage>
</organism>
<gene>
    <name evidence="2" type="ORF">H0194_07400</name>
</gene>
<evidence type="ECO:0008006" key="4">
    <source>
        <dbReference type="Google" id="ProtNLM"/>
    </source>
</evidence>
<feature type="transmembrane region" description="Helical" evidence="1">
    <location>
        <begin position="6"/>
        <end position="39"/>
    </location>
</feature>
<keyword evidence="1" id="KW-0472">Membrane</keyword>
<sequence length="62" mass="6454">MFNYTILGVLIGLAVAIAIMLGSPAIILALVLATVGGLIGAHFDGRVNLMELWNNFIGKGKA</sequence>
<protein>
    <recommendedName>
        <fullName evidence="4">DUF2273 domain-containing protein</fullName>
    </recommendedName>
</protein>
<evidence type="ECO:0000256" key="1">
    <source>
        <dbReference type="SAM" id="Phobius"/>
    </source>
</evidence>
<evidence type="ECO:0000313" key="3">
    <source>
        <dbReference type="Proteomes" id="UP000515743"/>
    </source>
</evidence>
<accession>A0A7G7CMT6</accession>
<dbReference type="RefSeq" id="WP_185175291.1">
    <property type="nucleotide sequence ID" value="NZ_CP059404.1"/>
</dbReference>
<evidence type="ECO:0000313" key="2">
    <source>
        <dbReference type="EMBL" id="QNE88902.1"/>
    </source>
</evidence>
<dbReference type="Proteomes" id="UP000515743">
    <property type="component" value="Chromosome"/>
</dbReference>
<keyword evidence="3" id="KW-1185">Reference proteome</keyword>
<proteinExistence type="predicted"/>
<dbReference type="AlphaFoldDB" id="A0A7G7CMT6"/>
<dbReference type="KEGG" id="cik:H0194_07400"/>
<name>A0A7G7CMT6_9CORY</name>